<feature type="compositionally biased region" description="Basic and acidic residues" evidence="1">
    <location>
        <begin position="271"/>
        <end position="300"/>
    </location>
</feature>
<dbReference type="AlphaFoldDB" id="A0AAV1IG93"/>
<gene>
    <name evidence="2" type="ORF">CVIRNUC_009380</name>
</gene>
<comment type="caution">
    <text evidence="2">The sequence shown here is derived from an EMBL/GenBank/DDBJ whole genome shotgun (WGS) entry which is preliminary data.</text>
</comment>
<sequence length="392" mass="42948">MKDDNTVRYPQDAPRKRQRRKDSVPHFKTGPPITVRALALWEQTLAATLAEAHPIRFIASVTGTKADDKEGESEHLDAGPALDYSYEHLQSMLVEDEEAADAIVAAIGRLSYEQLQVVQAVLDKHGHQLLADFVHTTAYNTVDPFARCPVGGDPAEWQQQRSRLQAAPLQSLRAKRQQRLQKAREDMGAHAWKVDARRSAVVPPQMAKYAQILAGKHWRDVLGEDGLLWREASSAASSPKAAPHNAWQKAAGSALRASMFGRQSALGARKSMGDDMKAASQHAQHDNDAVPESTVERNDTHTFTGLPKSFWQSEAGNGMHKGVMPSNNPLPCPSVHVLSHSFKPQQRMQVDSGIPSDSMDAIIFAKLGLSLDHTMGVQAVRNNALDGLAKHA</sequence>
<protein>
    <submittedName>
        <fullName evidence="2">Uncharacterized protein</fullName>
    </submittedName>
</protein>
<evidence type="ECO:0000313" key="2">
    <source>
        <dbReference type="EMBL" id="CAK0786167.1"/>
    </source>
</evidence>
<feature type="region of interest" description="Disordered" evidence="1">
    <location>
        <begin position="1"/>
        <end position="28"/>
    </location>
</feature>
<dbReference type="EMBL" id="CAUYUE010000014">
    <property type="protein sequence ID" value="CAK0786167.1"/>
    <property type="molecule type" value="Genomic_DNA"/>
</dbReference>
<proteinExistence type="predicted"/>
<dbReference type="Proteomes" id="UP001314263">
    <property type="component" value="Unassembled WGS sequence"/>
</dbReference>
<reference evidence="2 3" key="1">
    <citation type="submission" date="2023-10" db="EMBL/GenBank/DDBJ databases">
        <authorList>
            <person name="Maclean D."/>
            <person name="Macfadyen A."/>
        </authorList>
    </citation>
    <scope>NUCLEOTIDE SEQUENCE [LARGE SCALE GENOMIC DNA]</scope>
</reference>
<evidence type="ECO:0000256" key="1">
    <source>
        <dbReference type="SAM" id="MobiDB-lite"/>
    </source>
</evidence>
<name>A0AAV1IG93_9CHLO</name>
<keyword evidence="3" id="KW-1185">Reference proteome</keyword>
<evidence type="ECO:0000313" key="3">
    <source>
        <dbReference type="Proteomes" id="UP001314263"/>
    </source>
</evidence>
<organism evidence="2 3">
    <name type="scientific">Coccomyxa viridis</name>
    <dbReference type="NCBI Taxonomy" id="1274662"/>
    <lineage>
        <taxon>Eukaryota</taxon>
        <taxon>Viridiplantae</taxon>
        <taxon>Chlorophyta</taxon>
        <taxon>core chlorophytes</taxon>
        <taxon>Trebouxiophyceae</taxon>
        <taxon>Trebouxiophyceae incertae sedis</taxon>
        <taxon>Coccomyxaceae</taxon>
        <taxon>Coccomyxa</taxon>
    </lineage>
</organism>
<accession>A0AAV1IG93</accession>
<feature type="region of interest" description="Disordered" evidence="1">
    <location>
        <begin position="268"/>
        <end position="307"/>
    </location>
</feature>